<evidence type="ECO:0000256" key="3">
    <source>
        <dbReference type="SAM" id="MobiDB-lite"/>
    </source>
</evidence>
<evidence type="ECO:0000256" key="1">
    <source>
        <dbReference type="ARBA" id="ARBA00004123"/>
    </source>
</evidence>
<dbReference type="PROSITE" id="PS50174">
    <property type="entry name" value="G_PATCH"/>
    <property type="match status" value="1"/>
</dbReference>
<dbReference type="PANTHER" id="PTHR15818:SF2">
    <property type="entry name" value="G-PATCH DOMAIN AND KOW MOTIFS-CONTAINING PROTEIN"/>
    <property type="match status" value="1"/>
</dbReference>
<gene>
    <name evidence="5" type="ORF">G2W53_034059</name>
</gene>
<sequence>MKLSFSIPSKSASKSNPIKPGLKFDDDANTKDGKTNVVTEFDASKFRTDPNESTNIVIPPLKNESEEWRASKRMKNLDRPSTESNGTELGFEMMDTSAAVEPGSDMSYGLNLRHVHKKRLPDHKKKDDNKGRGKKPQGFVSVESVLLQKFKDDMKRLPDDQGFDEFKDVSVEGFGAALLAGYGWREGMGIGRNSKADVKIVQYERRVGKQGLGFYMEIPKVHWRDGSLIGKIVRIVGGRDVGLKGKVVRKVEDKWVVLELLKCEEVVKVDIDDIAELGSIEEERCLKKLKELKIQRDSRKKQVSWLTTDIRVRIISKDFEGGRLYLKKGRILDVAGPTTCVIFMDDSKEIIQGVSQDFLETPIPRLVNYLFWTFG</sequence>
<reference evidence="5" key="1">
    <citation type="submission" date="2020-09" db="EMBL/GenBank/DDBJ databases">
        <title>Genome-Enabled Discovery of Anthraquinone Biosynthesis in Senna tora.</title>
        <authorList>
            <person name="Kang S.-H."/>
            <person name="Pandey R.P."/>
            <person name="Lee C.-M."/>
            <person name="Sim J.-S."/>
            <person name="Jeong J.-T."/>
            <person name="Choi B.-S."/>
            <person name="Jung M."/>
            <person name="Ginzburg D."/>
            <person name="Zhao K."/>
            <person name="Won S.Y."/>
            <person name="Oh T.-J."/>
            <person name="Yu Y."/>
            <person name="Kim N.-H."/>
            <person name="Lee O.R."/>
            <person name="Lee T.-H."/>
            <person name="Bashyal P."/>
            <person name="Kim T.-S."/>
            <person name="Lee W.-H."/>
            <person name="Kawkins C."/>
            <person name="Kim C.-K."/>
            <person name="Kim J.S."/>
            <person name="Ahn B.O."/>
            <person name="Rhee S.Y."/>
            <person name="Sohng J.K."/>
        </authorList>
    </citation>
    <scope>NUCLEOTIDE SEQUENCE</scope>
    <source>
        <tissue evidence="5">Leaf</tissue>
    </source>
</reference>
<dbReference type="GO" id="GO:0005681">
    <property type="term" value="C:spliceosomal complex"/>
    <property type="evidence" value="ECO:0007669"/>
    <property type="project" value="TreeGrafter"/>
</dbReference>
<feature type="region of interest" description="Disordered" evidence="3">
    <location>
        <begin position="48"/>
        <end position="88"/>
    </location>
</feature>
<feature type="domain" description="G-patch" evidence="4">
    <location>
        <begin position="171"/>
        <end position="217"/>
    </location>
</feature>
<feature type="compositionally biased region" description="Basic and acidic residues" evidence="3">
    <location>
        <begin position="63"/>
        <end position="81"/>
    </location>
</feature>
<dbReference type="PANTHER" id="PTHR15818">
    <property type="entry name" value="G PATCH AND KOW-CONTAINING"/>
    <property type="match status" value="1"/>
</dbReference>
<feature type="region of interest" description="Disordered" evidence="3">
    <location>
        <begin position="1"/>
        <end position="33"/>
    </location>
</feature>
<comment type="subcellular location">
    <subcellularLocation>
        <location evidence="1">Nucleus</location>
    </subcellularLocation>
</comment>
<dbReference type="SMART" id="SM00443">
    <property type="entry name" value="G_patch"/>
    <property type="match status" value="1"/>
</dbReference>
<dbReference type="AlphaFoldDB" id="A0A834SYN2"/>
<dbReference type="GO" id="GO:0000398">
    <property type="term" value="P:mRNA splicing, via spliceosome"/>
    <property type="evidence" value="ECO:0007669"/>
    <property type="project" value="InterPro"/>
</dbReference>
<keyword evidence="6" id="KW-1185">Reference proteome</keyword>
<dbReference type="InterPro" id="IPR000467">
    <property type="entry name" value="G_patch_dom"/>
</dbReference>
<keyword evidence="2" id="KW-0539">Nucleus</keyword>
<comment type="caution">
    <text evidence="5">The sequence shown here is derived from an EMBL/GenBank/DDBJ whole genome shotgun (WGS) entry which is preliminary data.</text>
</comment>
<proteinExistence type="predicted"/>
<dbReference type="Pfam" id="PF12656">
    <property type="entry name" value="G-patch_2"/>
    <property type="match status" value="1"/>
</dbReference>
<feature type="compositionally biased region" description="Basic and acidic residues" evidence="3">
    <location>
        <begin position="22"/>
        <end position="33"/>
    </location>
</feature>
<dbReference type="InterPro" id="IPR045166">
    <property type="entry name" value="Spp2-like"/>
</dbReference>
<dbReference type="Gene3D" id="2.30.30.140">
    <property type="match status" value="1"/>
</dbReference>
<evidence type="ECO:0000313" key="6">
    <source>
        <dbReference type="Proteomes" id="UP000634136"/>
    </source>
</evidence>
<name>A0A834SYN2_9FABA</name>
<dbReference type="GO" id="GO:0003676">
    <property type="term" value="F:nucleic acid binding"/>
    <property type="evidence" value="ECO:0007669"/>
    <property type="project" value="InterPro"/>
</dbReference>
<dbReference type="EMBL" id="JAAIUW010000010">
    <property type="protein sequence ID" value="KAF7813083.1"/>
    <property type="molecule type" value="Genomic_DNA"/>
</dbReference>
<feature type="region of interest" description="Disordered" evidence="3">
    <location>
        <begin position="118"/>
        <end position="137"/>
    </location>
</feature>
<feature type="compositionally biased region" description="Low complexity" evidence="3">
    <location>
        <begin position="1"/>
        <end position="20"/>
    </location>
</feature>
<dbReference type="OrthoDB" id="5577072at2759"/>
<dbReference type="InterPro" id="IPR026822">
    <property type="entry name" value="Spp2/MOS2_G-patch"/>
</dbReference>
<organism evidence="5 6">
    <name type="scientific">Senna tora</name>
    <dbReference type="NCBI Taxonomy" id="362788"/>
    <lineage>
        <taxon>Eukaryota</taxon>
        <taxon>Viridiplantae</taxon>
        <taxon>Streptophyta</taxon>
        <taxon>Embryophyta</taxon>
        <taxon>Tracheophyta</taxon>
        <taxon>Spermatophyta</taxon>
        <taxon>Magnoliopsida</taxon>
        <taxon>eudicotyledons</taxon>
        <taxon>Gunneridae</taxon>
        <taxon>Pentapetalae</taxon>
        <taxon>rosids</taxon>
        <taxon>fabids</taxon>
        <taxon>Fabales</taxon>
        <taxon>Fabaceae</taxon>
        <taxon>Caesalpinioideae</taxon>
        <taxon>Cassia clade</taxon>
        <taxon>Senna</taxon>
    </lineage>
</organism>
<evidence type="ECO:0000313" key="5">
    <source>
        <dbReference type="EMBL" id="KAF7813083.1"/>
    </source>
</evidence>
<dbReference type="Proteomes" id="UP000634136">
    <property type="component" value="Unassembled WGS sequence"/>
</dbReference>
<protein>
    <submittedName>
        <fullName evidence="5">Protein MOS2</fullName>
    </submittedName>
</protein>
<evidence type="ECO:0000259" key="4">
    <source>
        <dbReference type="PROSITE" id="PS50174"/>
    </source>
</evidence>
<accession>A0A834SYN2</accession>
<evidence type="ECO:0000256" key="2">
    <source>
        <dbReference type="ARBA" id="ARBA00023242"/>
    </source>
</evidence>